<accession>A0ABQ8S8Z0</accession>
<comment type="caution">
    <text evidence="1">The sequence shown here is derived from an EMBL/GenBank/DDBJ whole genome shotgun (WGS) entry which is preliminary data.</text>
</comment>
<protein>
    <recommendedName>
        <fullName evidence="3">Endonuclease-reverse transcriptase</fullName>
    </recommendedName>
</protein>
<organism evidence="1 2">
    <name type="scientific">Periplaneta americana</name>
    <name type="common">American cockroach</name>
    <name type="synonym">Blatta americana</name>
    <dbReference type="NCBI Taxonomy" id="6978"/>
    <lineage>
        <taxon>Eukaryota</taxon>
        <taxon>Metazoa</taxon>
        <taxon>Ecdysozoa</taxon>
        <taxon>Arthropoda</taxon>
        <taxon>Hexapoda</taxon>
        <taxon>Insecta</taxon>
        <taxon>Pterygota</taxon>
        <taxon>Neoptera</taxon>
        <taxon>Polyneoptera</taxon>
        <taxon>Dictyoptera</taxon>
        <taxon>Blattodea</taxon>
        <taxon>Blattoidea</taxon>
        <taxon>Blattidae</taxon>
        <taxon>Blattinae</taxon>
        <taxon>Periplaneta</taxon>
    </lineage>
</organism>
<gene>
    <name evidence="1" type="ORF">ANN_19116</name>
</gene>
<feature type="non-terminal residue" evidence="1">
    <location>
        <position position="1"/>
    </location>
</feature>
<evidence type="ECO:0008006" key="3">
    <source>
        <dbReference type="Google" id="ProtNLM"/>
    </source>
</evidence>
<name>A0ABQ8S8Z0_PERAM</name>
<reference evidence="1 2" key="1">
    <citation type="journal article" date="2022" name="Allergy">
        <title>Genome assembly and annotation of Periplaneta americana reveal a comprehensive cockroach allergen profile.</title>
        <authorList>
            <person name="Wang L."/>
            <person name="Xiong Q."/>
            <person name="Saelim N."/>
            <person name="Wang L."/>
            <person name="Nong W."/>
            <person name="Wan A.T."/>
            <person name="Shi M."/>
            <person name="Liu X."/>
            <person name="Cao Q."/>
            <person name="Hui J.H.L."/>
            <person name="Sookrung N."/>
            <person name="Leung T.F."/>
            <person name="Tungtrongchitr A."/>
            <person name="Tsui S.K.W."/>
        </authorList>
    </citation>
    <scope>NUCLEOTIDE SEQUENCE [LARGE SCALE GENOMIC DNA]</scope>
    <source>
        <strain evidence="1">PWHHKU_190912</strain>
    </source>
</reference>
<dbReference type="Proteomes" id="UP001148838">
    <property type="component" value="Unassembled WGS sequence"/>
</dbReference>
<keyword evidence="2" id="KW-1185">Reference proteome</keyword>
<evidence type="ECO:0000313" key="2">
    <source>
        <dbReference type="Proteomes" id="UP001148838"/>
    </source>
</evidence>
<proteinExistence type="predicted"/>
<sequence length="144" mass="17166">LLHVKRKEYANRTEQKLIKDAECKPYRILDVRRSTVASHIPMETWEAYYSELLQRTRLAQQDTRRNHTETEAYSHITEAEVWSVVKRSKLRKAAGPDNITNELMKESLPYTVRIWTAIYNKCMELRTIPISWRRSQIKVLYKGK</sequence>
<evidence type="ECO:0000313" key="1">
    <source>
        <dbReference type="EMBL" id="KAJ4430528.1"/>
    </source>
</evidence>
<dbReference type="EMBL" id="JAJSOF020000031">
    <property type="protein sequence ID" value="KAJ4430528.1"/>
    <property type="molecule type" value="Genomic_DNA"/>
</dbReference>